<feature type="non-terminal residue" evidence="1">
    <location>
        <position position="1"/>
    </location>
</feature>
<dbReference type="EMBL" id="BARW01016740">
    <property type="protein sequence ID" value="GAI94579.1"/>
    <property type="molecule type" value="Genomic_DNA"/>
</dbReference>
<gene>
    <name evidence="1" type="ORF">S12H4_29072</name>
</gene>
<reference evidence="1" key="1">
    <citation type="journal article" date="2014" name="Front. Microbiol.">
        <title>High frequency of phylogenetically diverse reductive dehalogenase-homologous genes in deep subseafloor sedimentary metagenomes.</title>
        <authorList>
            <person name="Kawai M."/>
            <person name="Futagami T."/>
            <person name="Toyoda A."/>
            <person name="Takaki Y."/>
            <person name="Nishi S."/>
            <person name="Hori S."/>
            <person name="Arai W."/>
            <person name="Tsubouchi T."/>
            <person name="Morono Y."/>
            <person name="Uchiyama I."/>
            <person name="Ito T."/>
            <person name="Fujiyama A."/>
            <person name="Inagaki F."/>
            <person name="Takami H."/>
        </authorList>
    </citation>
    <scope>NUCLEOTIDE SEQUENCE</scope>
    <source>
        <strain evidence="1">Expedition CK06-06</strain>
    </source>
</reference>
<evidence type="ECO:0000313" key="1">
    <source>
        <dbReference type="EMBL" id="GAI94579.1"/>
    </source>
</evidence>
<organism evidence="1">
    <name type="scientific">marine sediment metagenome</name>
    <dbReference type="NCBI Taxonomy" id="412755"/>
    <lineage>
        <taxon>unclassified sequences</taxon>
        <taxon>metagenomes</taxon>
        <taxon>ecological metagenomes</taxon>
    </lineage>
</organism>
<comment type="caution">
    <text evidence="1">The sequence shown here is derived from an EMBL/GenBank/DDBJ whole genome shotgun (WGS) entry which is preliminary data.</text>
</comment>
<sequence length="54" mass="6365">KDGKHTLRRVKCTNENEVTIIDEKSEFNGREARILHKDIRGKMIYKFDLGKYGL</sequence>
<name>X1UQG2_9ZZZZ</name>
<protein>
    <submittedName>
        <fullName evidence="1">Uncharacterized protein</fullName>
    </submittedName>
</protein>
<proteinExistence type="predicted"/>
<dbReference type="AlphaFoldDB" id="X1UQG2"/>
<accession>X1UQG2</accession>